<dbReference type="RefSeq" id="WP_201331962.1">
    <property type="nucleotide sequence ID" value="NZ_BOCG01000183.1"/>
</dbReference>
<gene>
    <name evidence="2" type="ORF">lacNasYZ03_00540</name>
</gene>
<comment type="caution">
    <text evidence="2">The sequence shown here is derived from an EMBL/GenBank/DDBJ whole genome shotgun (WGS) entry which is preliminary data.</text>
</comment>
<dbReference type="InterPro" id="IPR028096">
    <property type="entry name" value="EfeO_Cupredoxin"/>
</dbReference>
<keyword evidence="3" id="KW-1185">Reference proteome</keyword>
<evidence type="ECO:0000313" key="2">
    <source>
        <dbReference type="EMBL" id="GHW00367.1"/>
    </source>
</evidence>
<dbReference type="EMBL" id="BOCI01000015">
    <property type="protein sequence ID" value="GHW00367.1"/>
    <property type="molecule type" value="Genomic_DNA"/>
</dbReference>
<dbReference type="Gene3D" id="2.60.40.420">
    <property type="entry name" value="Cupredoxins - blue copper proteins"/>
    <property type="match status" value="1"/>
</dbReference>
<name>A0ABQ3W852_9LACO</name>
<sequence>MALFKRKQKATIVVDKGYEPSEVHFKKGQPAQVNFKVKTDNACLEKVVFKDLGITEDLFASGAHTIEIPTEQAGEFAFSCGMDMFHGKVVIE</sequence>
<dbReference type="SUPFAM" id="SSF49503">
    <property type="entry name" value="Cupredoxins"/>
    <property type="match status" value="1"/>
</dbReference>
<dbReference type="Pfam" id="PF13473">
    <property type="entry name" value="Cupredoxin_1"/>
    <property type="match status" value="1"/>
</dbReference>
<proteinExistence type="predicted"/>
<evidence type="ECO:0000313" key="3">
    <source>
        <dbReference type="Proteomes" id="UP000616547"/>
    </source>
</evidence>
<dbReference type="InterPro" id="IPR008972">
    <property type="entry name" value="Cupredoxin"/>
</dbReference>
<organism evidence="2 3">
    <name type="scientific">Lactobacillus nasalidis</name>
    <dbReference type="NCBI Taxonomy" id="2797258"/>
    <lineage>
        <taxon>Bacteria</taxon>
        <taxon>Bacillati</taxon>
        <taxon>Bacillota</taxon>
        <taxon>Bacilli</taxon>
        <taxon>Lactobacillales</taxon>
        <taxon>Lactobacillaceae</taxon>
        <taxon>Lactobacillus</taxon>
    </lineage>
</organism>
<evidence type="ECO:0000259" key="1">
    <source>
        <dbReference type="Pfam" id="PF13473"/>
    </source>
</evidence>
<feature type="domain" description="EfeO-type cupredoxin-like" evidence="1">
    <location>
        <begin position="6"/>
        <end position="91"/>
    </location>
</feature>
<accession>A0ABQ3W852</accession>
<dbReference type="Proteomes" id="UP000616547">
    <property type="component" value="Unassembled WGS sequence"/>
</dbReference>
<protein>
    <recommendedName>
        <fullName evidence="1">EfeO-type cupredoxin-like domain-containing protein</fullName>
    </recommendedName>
</protein>
<reference evidence="3" key="1">
    <citation type="submission" date="2021-01" db="EMBL/GenBank/DDBJ databases">
        <title>Draft genome sequence of Nasalis larvatus strain YZ03.</title>
        <authorList>
            <person name="Suzuki-Hashido N."/>
            <person name="Tsuchida S."/>
            <person name="Hayakawa T."/>
        </authorList>
    </citation>
    <scope>NUCLEOTIDE SEQUENCE [LARGE SCALE GENOMIC DNA]</scope>
    <source>
        <strain evidence="3">YZ03</strain>
    </source>
</reference>